<reference evidence="1 2" key="1">
    <citation type="journal article" date="2014" name="PLoS Genet.">
        <title>Phylogenetically driven sequencing of extremely halophilic archaea reveals strategies for static and dynamic osmo-response.</title>
        <authorList>
            <person name="Becker E.A."/>
            <person name="Seitzer P.M."/>
            <person name="Tritt A."/>
            <person name="Larsen D."/>
            <person name="Krusor M."/>
            <person name="Yao A.I."/>
            <person name="Wu D."/>
            <person name="Madern D."/>
            <person name="Eisen J.A."/>
            <person name="Darling A.E."/>
            <person name="Facciotti M.T."/>
        </authorList>
    </citation>
    <scope>NUCLEOTIDE SEQUENCE [LARGE SCALE GENOMIC DNA]</scope>
    <source>
        <strain evidence="1 2">JCM 10635</strain>
    </source>
</reference>
<evidence type="ECO:0000313" key="1">
    <source>
        <dbReference type="EMBL" id="ELY51382.1"/>
    </source>
</evidence>
<evidence type="ECO:0000313" key="2">
    <source>
        <dbReference type="Proteomes" id="UP000011690"/>
    </source>
</evidence>
<organism evidence="1 2">
    <name type="scientific">Natronorubrum bangense JCM 10635</name>
    <dbReference type="NCBI Taxonomy" id="1227500"/>
    <lineage>
        <taxon>Archaea</taxon>
        <taxon>Methanobacteriati</taxon>
        <taxon>Methanobacteriota</taxon>
        <taxon>Stenosarchaea group</taxon>
        <taxon>Halobacteria</taxon>
        <taxon>Halobacteriales</taxon>
        <taxon>Natrialbaceae</taxon>
        <taxon>Natronorubrum</taxon>
    </lineage>
</organism>
<proteinExistence type="predicted"/>
<comment type="caution">
    <text evidence="1">The sequence shown here is derived from an EMBL/GenBank/DDBJ whole genome shotgun (WGS) entry which is preliminary data.</text>
</comment>
<dbReference type="EMBL" id="AOHY01000008">
    <property type="protein sequence ID" value="ELY51382.1"/>
    <property type="molecule type" value="Genomic_DNA"/>
</dbReference>
<dbReference type="AlphaFoldDB" id="L9WPR4"/>
<sequence>MWRLAVLAVFEPRLEHLHREAVADVVLDTAGFDTRAFDAGVALAQTDELRIVGERSEIAPVESPVLFELDGENGIDRVGYSGL</sequence>
<gene>
    <name evidence="1" type="ORF">C494_03520</name>
</gene>
<keyword evidence="2" id="KW-1185">Reference proteome</keyword>
<dbReference type="STRING" id="1227500.C494_03520"/>
<accession>L9WPR4</accession>
<dbReference type="Proteomes" id="UP000011690">
    <property type="component" value="Unassembled WGS sequence"/>
</dbReference>
<name>L9WPR4_9EURY</name>
<protein>
    <submittedName>
        <fullName evidence="1">Uncharacterized protein</fullName>
    </submittedName>
</protein>